<dbReference type="InterPro" id="IPR041677">
    <property type="entry name" value="DNA2/NAM7_AAA_11"/>
</dbReference>
<dbReference type="InterPro" id="IPR014001">
    <property type="entry name" value="Helicase_ATP-bd"/>
</dbReference>
<evidence type="ECO:0000256" key="7">
    <source>
        <dbReference type="SAM" id="MobiDB-lite"/>
    </source>
</evidence>
<evidence type="ECO:0000256" key="4">
    <source>
        <dbReference type="ARBA" id="ARBA00022806"/>
    </source>
</evidence>
<keyword evidence="3" id="KW-0378">Hydrolase</keyword>
<dbReference type="SUPFAM" id="SSF52540">
    <property type="entry name" value="P-loop containing nucleoside triphosphate hydrolases"/>
    <property type="match status" value="1"/>
</dbReference>
<proteinExistence type="inferred from homology"/>
<dbReference type="Pfam" id="PF09416">
    <property type="entry name" value="UPF1_Zn_bind"/>
    <property type="match status" value="3"/>
</dbReference>
<evidence type="ECO:0000256" key="1">
    <source>
        <dbReference type="ARBA" id="ARBA00007913"/>
    </source>
</evidence>
<evidence type="ECO:0000256" key="6">
    <source>
        <dbReference type="ARBA" id="ARBA00048432"/>
    </source>
</evidence>
<dbReference type="InterPro" id="IPR003593">
    <property type="entry name" value="AAA+_ATPase"/>
</dbReference>
<dbReference type="GO" id="GO:0016787">
    <property type="term" value="F:hydrolase activity"/>
    <property type="evidence" value="ECO:0007669"/>
    <property type="project" value="UniProtKB-KW"/>
</dbReference>
<dbReference type="SMART" id="SM00382">
    <property type="entry name" value="AAA"/>
    <property type="match status" value="1"/>
</dbReference>
<name>I7MI99_TETTS</name>
<dbReference type="AlphaFoldDB" id="I7MI99"/>
<dbReference type="GO" id="GO:0043139">
    <property type="term" value="F:5'-3' DNA helicase activity"/>
    <property type="evidence" value="ECO:0007669"/>
    <property type="project" value="TreeGrafter"/>
</dbReference>
<dbReference type="SMART" id="SM00487">
    <property type="entry name" value="DEXDc"/>
    <property type="match status" value="1"/>
</dbReference>
<dbReference type="HOGENOM" id="CLU_272443_0_0_1"/>
<dbReference type="InterPro" id="IPR050534">
    <property type="entry name" value="Coronavir_polyprotein_1ab"/>
</dbReference>
<dbReference type="Pfam" id="PF13087">
    <property type="entry name" value="AAA_12"/>
    <property type="match status" value="1"/>
</dbReference>
<dbReference type="KEGG" id="tet:TTHERM_00146330"/>
<dbReference type="FunFam" id="3.40.50.300:FF:000326">
    <property type="entry name" value="P-loop containing nucleoside triphosphate hydrolase"/>
    <property type="match status" value="1"/>
</dbReference>
<dbReference type="PANTHER" id="PTHR43788:SF16">
    <property type="entry name" value="HELICASE WITH ZINC FINGER 2"/>
    <property type="match status" value="1"/>
</dbReference>
<feature type="compositionally biased region" description="Polar residues" evidence="7">
    <location>
        <begin position="173"/>
        <end position="192"/>
    </location>
</feature>
<dbReference type="GO" id="GO:0000184">
    <property type="term" value="P:nuclear-transcribed mRNA catabolic process, nonsense-mediated decay"/>
    <property type="evidence" value="ECO:0007669"/>
    <property type="project" value="InterPro"/>
</dbReference>
<dbReference type="GeneID" id="7840154"/>
<protein>
    <submittedName>
        <fullName evidence="9">AAA domain protein</fullName>
    </submittedName>
</protein>
<dbReference type="GO" id="GO:0003723">
    <property type="term" value="F:RNA binding"/>
    <property type="evidence" value="ECO:0007669"/>
    <property type="project" value="InterPro"/>
</dbReference>
<feature type="region of interest" description="Disordered" evidence="7">
    <location>
        <begin position="173"/>
        <end position="205"/>
    </location>
</feature>
<dbReference type="GO" id="GO:0005694">
    <property type="term" value="C:chromosome"/>
    <property type="evidence" value="ECO:0007669"/>
    <property type="project" value="UniProtKB-ARBA"/>
</dbReference>
<comment type="similarity">
    <text evidence="1">Belongs to the DNA2/NAM7 helicase family.</text>
</comment>
<sequence length="1186" mass="136388">MKGNQQNRHLVWQKVSEIKGFQVLCLDCRVFFDNQRNPNNSNNSSSIVSHLIQSKHNKVQLLINSGIAVQKHIVCSSCKLGDVFKLQIYDYPQGILLLCNECSFKFINQTKFKQDSEVKHSTVIQQNEINSILFDAKRVQLNPDILQINQNKKSKVQYIRKVDVVEANAGPQNISQAQQQKSTNNLNQNPQLIGSDKIQNKNQNASQEQKIEKLLKIQCLDCKQYFDNQKINGSLKTSIIKHLTKQNHNRITCILNQNQQKNITPDCYKCKKRNVFDLTICKVNNEQYLLCSQCLNKSNGSLFTNDPNIAMKLVSTFPNEPLITNYSINSTFLDQLTKSDQPKQIQSDQTQLNQQSIPQNIQIGLNNNNNQLLVSNNSNNEDTQVKCLQCNNIFQNQRNKHDSVTQIVKHLKKCSHNKIEIQEKARKTSFSTFKCLSCNQNNIFVLFIVEIESFYFVLCNQCINSKMIQFQGKDSQSIEKCKKSAIVQNGSINTLLMNLTIKKKEYYPVNNEHKNQPDQNQIEQDNNDDDYDFCLNGGNDNQVQVGMLNDPKTQNINNQDRNFDQSRNLQSIQVNSREEKKIEIFKNVEAYQHFFKKILNQEQYEISKQIQQSVLTTKALILSENQLQIQVSSNHLLKQGKELKIKWGNFKSKFYVESIDDHKIVIKIQDSNKSLSRFKVGNVVENVQIKLINPKQIFERILQGINKFSSLEESLQKKILGQFEKDDKSIKSDDSLEIIDEQAQQDIAQLNQSQLQAIQSSLSKNISLIQGPPGTGKTETAAQLVLEIWYKINKNQQNEKILVCAPSNLAADNISDRIHAQNREIKVIRIVSQARQRVKVSYQFQDIVLHKVLKKEGFFNKNSVLKRAKQLIENADVICTTCINSVDKFIKGISFSTVVIDEANQAIEPETIIPLQHQAKKLILIGDHKQLPPIILSIQASKDGLKRSLFSRLVQAGLIPQFLSIQYRMHPEIRKLASSIFYQNQLKDGVNEQDRTPTPKFNWLNNKIPIQFYDVQGQEITLQDGKSFINEEEAKLVKSLVSQLIQAGVKDNDIGIITPYLSQSNYISQLIKNSNILIDTTYSFQGQERDYIIISCVRINNFQNLGILRTPQLINVSITRAKRGLLIVGNKKHVSYSRWWKQIIDYLDKLKLIQEIKKEPIENIYSIENNKIINKIDERLCFHKKS</sequence>
<organism evidence="9 10">
    <name type="scientific">Tetrahymena thermophila (strain SB210)</name>
    <dbReference type="NCBI Taxonomy" id="312017"/>
    <lineage>
        <taxon>Eukaryota</taxon>
        <taxon>Sar</taxon>
        <taxon>Alveolata</taxon>
        <taxon>Ciliophora</taxon>
        <taxon>Intramacronucleata</taxon>
        <taxon>Oligohymenophorea</taxon>
        <taxon>Hymenostomatida</taxon>
        <taxon>Tetrahymenina</taxon>
        <taxon>Tetrahymenidae</taxon>
        <taxon>Tetrahymena</taxon>
    </lineage>
</organism>
<dbReference type="InterPro" id="IPR018999">
    <property type="entry name" value="UPF1_CH/ZBD"/>
</dbReference>
<dbReference type="STRING" id="312017.I7MI99"/>
<feature type="domain" description="Helicase ATP-binding" evidence="8">
    <location>
        <begin position="758"/>
        <end position="937"/>
    </location>
</feature>
<evidence type="ECO:0000259" key="8">
    <source>
        <dbReference type="PROSITE" id="PS51192"/>
    </source>
</evidence>
<dbReference type="PANTHER" id="PTHR43788">
    <property type="entry name" value="DNA2/NAM7 HELICASE FAMILY MEMBER"/>
    <property type="match status" value="1"/>
</dbReference>
<dbReference type="GO" id="GO:0008270">
    <property type="term" value="F:zinc ion binding"/>
    <property type="evidence" value="ECO:0007669"/>
    <property type="project" value="InterPro"/>
</dbReference>
<dbReference type="InParanoid" id="I7MI99"/>
<dbReference type="InterPro" id="IPR041679">
    <property type="entry name" value="DNA2/NAM7-like_C"/>
</dbReference>
<keyword evidence="10" id="KW-1185">Reference proteome</keyword>
<reference evidence="10" key="1">
    <citation type="journal article" date="2006" name="PLoS Biol.">
        <title>Macronuclear genome sequence of the ciliate Tetrahymena thermophila, a model eukaryote.</title>
        <authorList>
            <person name="Eisen J.A."/>
            <person name="Coyne R.S."/>
            <person name="Wu M."/>
            <person name="Wu D."/>
            <person name="Thiagarajan M."/>
            <person name="Wortman J.R."/>
            <person name="Badger J.H."/>
            <person name="Ren Q."/>
            <person name="Amedeo P."/>
            <person name="Jones K.M."/>
            <person name="Tallon L.J."/>
            <person name="Delcher A.L."/>
            <person name="Salzberg S.L."/>
            <person name="Silva J.C."/>
            <person name="Haas B.J."/>
            <person name="Majoros W.H."/>
            <person name="Farzad M."/>
            <person name="Carlton J.M."/>
            <person name="Smith R.K. Jr."/>
            <person name="Garg J."/>
            <person name="Pearlman R.E."/>
            <person name="Karrer K.M."/>
            <person name="Sun L."/>
            <person name="Manning G."/>
            <person name="Elde N.C."/>
            <person name="Turkewitz A.P."/>
            <person name="Asai D.J."/>
            <person name="Wilkes D.E."/>
            <person name="Wang Y."/>
            <person name="Cai H."/>
            <person name="Collins K."/>
            <person name="Stewart B.A."/>
            <person name="Lee S.R."/>
            <person name="Wilamowska K."/>
            <person name="Weinberg Z."/>
            <person name="Ruzzo W.L."/>
            <person name="Wloga D."/>
            <person name="Gaertig J."/>
            <person name="Frankel J."/>
            <person name="Tsao C.-C."/>
            <person name="Gorovsky M.A."/>
            <person name="Keeling P.J."/>
            <person name="Waller R.F."/>
            <person name="Patron N.J."/>
            <person name="Cherry J.M."/>
            <person name="Stover N.A."/>
            <person name="Krieger C.J."/>
            <person name="del Toro C."/>
            <person name="Ryder H.F."/>
            <person name="Williamson S.C."/>
            <person name="Barbeau R.A."/>
            <person name="Hamilton E.P."/>
            <person name="Orias E."/>
        </authorList>
    </citation>
    <scope>NUCLEOTIDE SEQUENCE [LARGE SCALE GENOMIC DNA]</scope>
    <source>
        <strain evidence="10">SB210</strain>
    </source>
</reference>
<evidence type="ECO:0000256" key="3">
    <source>
        <dbReference type="ARBA" id="ARBA00022801"/>
    </source>
</evidence>
<keyword evidence="5" id="KW-0067">ATP-binding</keyword>
<dbReference type="GO" id="GO:0005524">
    <property type="term" value="F:ATP binding"/>
    <property type="evidence" value="ECO:0007669"/>
    <property type="project" value="UniProtKB-KW"/>
</dbReference>
<dbReference type="Proteomes" id="UP000009168">
    <property type="component" value="Unassembled WGS sequence"/>
</dbReference>
<keyword evidence="2" id="KW-0547">Nucleotide-binding</keyword>
<dbReference type="OrthoDB" id="6513042at2759"/>
<evidence type="ECO:0000256" key="5">
    <source>
        <dbReference type="ARBA" id="ARBA00022840"/>
    </source>
</evidence>
<evidence type="ECO:0000313" key="10">
    <source>
        <dbReference type="Proteomes" id="UP000009168"/>
    </source>
</evidence>
<dbReference type="InterPro" id="IPR027417">
    <property type="entry name" value="P-loop_NTPase"/>
</dbReference>
<dbReference type="InterPro" id="IPR047187">
    <property type="entry name" value="SF1_C_Upf1"/>
</dbReference>
<comment type="catalytic activity">
    <reaction evidence="6">
        <text>ATP + H2O = ADP + phosphate + H(+)</text>
        <dbReference type="Rhea" id="RHEA:13065"/>
        <dbReference type="ChEBI" id="CHEBI:15377"/>
        <dbReference type="ChEBI" id="CHEBI:15378"/>
        <dbReference type="ChEBI" id="CHEBI:30616"/>
        <dbReference type="ChEBI" id="CHEBI:43474"/>
        <dbReference type="ChEBI" id="CHEBI:456216"/>
        <dbReference type="EC" id="3.6.4.12"/>
    </reaction>
    <physiologicalReaction direction="left-to-right" evidence="6">
        <dbReference type="Rhea" id="RHEA:13066"/>
    </physiologicalReaction>
</comment>
<dbReference type="EMBL" id="GG662793">
    <property type="protein sequence ID" value="EAR91027.2"/>
    <property type="molecule type" value="Genomic_DNA"/>
</dbReference>
<dbReference type="GO" id="GO:0005737">
    <property type="term" value="C:cytoplasm"/>
    <property type="evidence" value="ECO:0007669"/>
    <property type="project" value="InterPro"/>
</dbReference>
<dbReference type="Gene3D" id="3.40.50.300">
    <property type="entry name" value="P-loop containing nucleotide triphosphate hydrolases"/>
    <property type="match status" value="2"/>
</dbReference>
<evidence type="ECO:0000256" key="2">
    <source>
        <dbReference type="ARBA" id="ARBA00022741"/>
    </source>
</evidence>
<dbReference type="GO" id="GO:0003724">
    <property type="term" value="F:RNA helicase activity"/>
    <property type="evidence" value="ECO:0007669"/>
    <property type="project" value="InterPro"/>
</dbReference>
<dbReference type="Pfam" id="PF13086">
    <property type="entry name" value="AAA_11"/>
    <property type="match status" value="2"/>
</dbReference>
<dbReference type="RefSeq" id="XP_001011272.2">
    <property type="nucleotide sequence ID" value="XM_001011272.3"/>
</dbReference>
<gene>
    <name evidence="9" type="ORF">TTHERM_00146330</name>
</gene>
<dbReference type="eggNOG" id="KOG1802">
    <property type="taxonomic scope" value="Eukaryota"/>
</dbReference>
<evidence type="ECO:0000313" key="9">
    <source>
        <dbReference type="EMBL" id="EAR91027.2"/>
    </source>
</evidence>
<dbReference type="PROSITE" id="PS51192">
    <property type="entry name" value="HELICASE_ATP_BIND_1"/>
    <property type="match status" value="1"/>
</dbReference>
<accession>I7MI99</accession>
<keyword evidence="4" id="KW-0347">Helicase</keyword>
<dbReference type="CDD" id="cd18808">
    <property type="entry name" value="SF1_C_Upf1"/>
    <property type="match status" value="1"/>
</dbReference>